<keyword evidence="2" id="KW-1185">Reference proteome</keyword>
<comment type="caution">
    <text evidence="1">The sequence shown here is derived from an EMBL/GenBank/DDBJ whole genome shotgun (WGS) entry which is preliminary data.</text>
</comment>
<protein>
    <submittedName>
        <fullName evidence="1">Uncharacterized protein</fullName>
    </submittedName>
</protein>
<accession>A0A502G6H0</accession>
<organism evidence="1 2">
    <name type="scientific">Muricoccus nepalensis</name>
    <dbReference type="NCBI Taxonomy" id="1854500"/>
    <lineage>
        <taxon>Bacteria</taxon>
        <taxon>Pseudomonadati</taxon>
        <taxon>Pseudomonadota</taxon>
        <taxon>Alphaproteobacteria</taxon>
        <taxon>Acetobacterales</taxon>
        <taxon>Roseomonadaceae</taxon>
        <taxon>Muricoccus</taxon>
    </lineage>
</organism>
<dbReference type="AlphaFoldDB" id="A0A502G6H0"/>
<sequence>MTWISVWCRVERVATMEPCCCDLSGTLPVSSWPILAIFEIAKDLVLEIEQAFSVLHNNSPFLQVMEQGVDCCVT</sequence>
<proteinExistence type="predicted"/>
<evidence type="ECO:0000313" key="1">
    <source>
        <dbReference type="EMBL" id="TPG57439.1"/>
    </source>
</evidence>
<reference evidence="1 2" key="1">
    <citation type="journal article" date="2019" name="Environ. Microbiol.">
        <title>Species interactions and distinct microbial communities in high Arctic permafrost affected cryosols are associated with the CH4 and CO2 gas fluxes.</title>
        <authorList>
            <person name="Altshuler I."/>
            <person name="Hamel J."/>
            <person name="Turney S."/>
            <person name="Magnuson E."/>
            <person name="Levesque R."/>
            <person name="Greer C."/>
            <person name="Whyte L.G."/>
        </authorList>
    </citation>
    <scope>NUCLEOTIDE SEQUENCE [LARGE SCALE GENOMIC DNA]</scope>
    <source>
        <strain evidence="1 2">S9.3B</strain>
    </source>
</reference>
<evidence type="ECO:0000313" key="2">
    <source>
        <dbReference type="Proteomes" id="UP000317078"/>
    </source>
</evidence>
<dbReference type="EMBL" id="RCZP01000008">
    <property type="protein sequence ID" value="TPG57439.1"/>
    <property type="molecule type" value="Genomic_DNA"/>
</dbReference>
<name>A0A502G6H0_9PROT</name>
<dbReference type="Proteomes" id="UP000317078">
    <property type="component" value="Unassembled WGS sequence"/>
</dbReference>
<gene>
    <name evidence="1" type="ORF">EAH89_10935</name>
</gene>